<gene>
    <name evidence="2" type="ORF">A2Z21_06360</name>
</gene>
<organism evidence="2 3">
    <name type="scientific">Fraserbacteria sp. (strain RBG_16_55_9)</name>
    <dbReference type="NCBI Taxonomy" id="1817864"/>
    <lineage>
        <taxon>Bacteria</taxon>
        <taxon>Candidatus Fraseribacteriota</taxon>
    </lineage>
</organism>
<dbReference type="Gene3D" id="3.10.20.860">
    <property type="match status" value="1"/>
</dbReference>
<evidence type="ECO:0000313" key="3">
    <source>
        <dbReference type="Proteomes" id="UP000179157"/>
    </source>
</evidence>
<dbReference type="Proteomes" id="UP000179157">
    <property type="component" value="Unassembled WGS sequence"/>
</dbReference>
<feature type="region of interest" description="Disordered" evidence="1">
    <location>
        <begin position="100"/>
        <end position="122"/>
    </location>
</feature>
<protein>
    <recommendedName>
        <fullName evidence="4">YgiT-type zinc finger domain-containing protein</fullName>
    </recommendedName>
</protein>
<evidence type="ECO:0008006" key="4">
    <source>
        <dbReference type="Google" id="ProtNLM"/>
    </source>
</evidence>
<dbReference type="EMBL" id="MFGX01000028">
    <property type="protein sequence ID" value="OGF56707.1"/>
    <property type="molecule type" value="Genomic_DNA"/>
</dbReference>
<sequence length="122" mass="13902">MSDEIQEAPEQVEAHTCQYCGSKTRADIVNMALWEGERLVIITDVPAQICEKCYEQFYEDSALFKIDKLRGTRFPKEKAQEVIEVPVFSLKSVDIRIETSHPVKGGNPKDEETSKFAGYEEL</sequence>
<comment type="caution">
    <text evidence="2">The sequence shown here is derived from an EMBL/GenBank/DDBJ whole genome shotgun (WGS) entry which is preliminary data.</text>
</comment>
<dbReference type="NCBIfam" id="TIGR03831">
    <property type="entry name" value="YgiT_finger"/>
    <property type="match status" value="1"/>
</dbReference>
<dbReference type="InterPro" id="IPR022453">
    <property type="entry name" value="Znf_MqsA-type"/>
</dbReference>
<dbReference type="AlphaFoldDB" id="A0A1F5UZW9"/>
<evidence type="ECO:0000256" key="1">
    <source>
        <dbReference type="SAM" id="MobiDB-lite"/>
    </source>
</evidence>
<accession>A0A1F5UZW9</accession>
<dbReference type="STRING" id="1817864.A2Z21_06360"/>
<proteinExistence type="predicted"/>
<reference evidence="2 3" key="1">
    <citation type="journal article" date="2016" name="Nat. Commun.">
        <title>Thousands of microbial genomes shed light on interconnected biogeochemical processes in an aquifer system.</title>
        <authorList>
            <person name="Anantharaman K."/>
            <person name="Brown C.T."/>
            <person name="Hug L.A."/>
            <person name="Sharon I."/>
            <person name="Castelle C.J."/>
            <person name="Probst A.J."/>
            <person name="Thomas B.C."/>
            <person name="Singh A."/>
            <person name="Wilkins M.J."/>
            <person name="Karaoz U."/>
            <person name="Brodie E.L."/>
            <person name="Williams K.H."/>
            <person name="Hubbard S.S."/>
            <person name="Banfield J.F."/>
        </authorList>
    </citation>
    <scope>NUCLEOTIDE SEQUENCE [LARGE SCALE GENOMIC DNA]</scope>
    <source>
        <strain evidence="3">RBG_16_55_9</strain>
    </source>
</reference>
<name>A0A1F5UZW9_FRAXR</name>
<feature type="compositionally biased region" description="Basic and acidic residues" evidence="1">
    <location>
        <begin position="100"/>
        <end position="114"/>
    </location>
</feature>
<evidence type="ECO:0000313" key="2">
    <source>
        <dbReference type="EMBL" id="OGF56707.1"/>
    </source>
</evidence>